<dbReference type="InterPro" id="IPR004843">
    <property type="entry name" value="Calcineurin-like_PHP"/>
</dbReference>
<keyword evidence="1" id="KW-0472">Membrane</keyword>
<accession>A0A2J6X4S6</accession>
<feature type="domain" description="Calcineurin-like phosphoesterase" evidence="2">
    <location>
        <begin position="27"/>
        <end position="221"/>
    </location>
</feature>
<evidence type="ECO:0000313" key="3">
    <source>
        <dbReference type="EMBL" id="PMP81489.1"/>
    </source>
</evidence>
<name>A0A2J6X4S6_9BACT</name>
<keyword evidence="1" id="KW-1133">Transmembrane helix</keyword>
<dbReference type="PANTHER" id="PTHR43143">
    <property type="entry name" value="METALLOPHOSPHOESTERASE, CALCINEURIN SUPERFAMILY"/>
    <property type="match status" value="1"/>
</dbReference>
<dbReference type="Pfam" id="PF00149">
    <property type="entry name" value="Metallophos"/>
    <property type="match status" value="1"/>
</dbReference>
<dbReference type="AlphaFoldDB" id="A0A2J6X4S6"/>
<dbReference type="Gene3D" id="3.60.21.10">
    <property type="match status" value="1"/>
</dbReference>
<protein>
    <recommendedName>
        <fullName evidence="2">Calcineurin-like phosphoesterase domain-containing protein</fullName>
    </recommendedName>
</protein>
<comment type="caution">
    <text evidence="3">The sequence shown here is derived from an EMBL/GenBank/DDBJ whole genome shotgun (WGS) entry which is preliminary data.</text>
</comment>
<evidence type="ECO:0000259" key="2">
    <source>
        <dbReference type="Pfam" id="PF00149"/>
    </source>
</evidence>
<evidence type="ECO:0000256" key="1">
    <source>
        <dbReference type="SAM" id="Phobius"/>
    </source>
</evidence>
<reference evidence="3 4" key="1">
    <citation type="submission" date="2018-01" db="EMBL/GenBank/DDBJ databases">
        <title>Metagenomic assembled genomes from two thermal pools in the Uzon Caldera, Kamchatka, Russia.</title>
        <authorList>
            <person name="Wilkins L."/>
            <person name="Ettinger C."/>
        </authorList>
    </citation>
    <scope>NUCLEOTIDE SEQUENCE [LARGE SCALE GENOMIC DNA]</scope>
    <source>
        <strain evidence="3">ARK-10</strain>
    </source>
</reference>
<dbReference type="InterPro" id="IPR051918">
    <property type="entry name" value="STPP_CPPED1"/>
</dbReference>
<dbReference type="PANTHER" id="PTHR43143:SF1">
    <property type="entry name" value="SERINE_THREONINE-PROTEIN PHOSPHATASE CPPED1"/>
    <property type="match status" value="1"/>
</dbReference>
<feature type="transmembrane region" description="Helical" evidence="1">
    <location>
        <begin position="6"/>
        <end position="30"/>
    </location>
</feature>
<proteinExistence type="predicted"/>
<dbReference type="EMBL" id="PNIX01000310">
    <property type="protein sequence ID" value="PMP81489.1"/>
    <property type="molecule type" value="Genomic_DNA"/>
</dbReference>
<keyword evidence="1" id="KW-0812">Transmembrane</keyword>
<dbReference type="InterPro" id="IPR029052">
    <property type="entry name" value="Metallo-depent_PP-like"/>
</dbReference>
<organism evidence="3 4">
    <name type="scientific">Caldisericum exile</name>
    <dbReference type="NCBI Taxonomy" id="693075"/>
    <lineage>
        <taxon>Bacteria</taxon>
        <taxon>Pseudomonadati</taxon>
        <taxon>Caldisericota/Cryosericota group</taxon>
        <taxon>Caldisericota</taxon>
        <taxon>Caldisericia</taxon>
        <taxon>Caldisericales</taxon>
        <taxon>Caldisericaceae</taxon>
        <taxon>Caldisericum</taxon>
    </lineage>
</organism>
<evidence type="ECO:0000313" key="4">
    <source>
        <dbReference type="Proteomes" id="UP000236910"/>
    </source>
</evidence>
<dbReference type="SUPFAM" id="SSF56300">
    <property type="entry name" value="Metallo-dependent phosphatases"/>
    <property type="match status" value="1"/>
</dbReference>
<sequence length="367" mass="42133">MDKRVFFIFLIFLISFVIFIFGTETFRFIVFGDNRPYNNEEPQPAVFRQIVQDAEWIHPSFVIDTGDLVHGYDANAEQTWKQYIDFLNVTKIFDMPFYTTVGNHDVAGENGQTDYELLLHRPLYYSFNYDTSHFIVLDTNVNSPNGNFTQAQYDWLVKDLESATSADNIFIFMHKPLHEYGDPTDTAWTDKAMAQKVEELFNSYNQKYHNIRIVFEGHEHLYWKADFDGITYIITGGAGAPLYQAPQDGGFYHFVLVTVYGKQVYTQVFLPGYFDVKYYPLNTGAFNNVTAIIKNHLPTIYDGLIIKGLQFVMPDSSSYTVSGNIPSRIWKTVKNDNGTVTVYVEAKLELGSYSQMTQNVVTVSVAK</sequence>
<dbReference type="GO" id="GO:0016787">
    <property type="term" value="F:hydrolase activity"/>
    <property type="evidence" value="ECO:0007669"/>
    <property type="project" value="InterPro"/>
</dbReference>
<gene>
    <name evidence="3" type="ORF">C0175_05375</name>
</gene>
<dbReference type="Proteomes" id="UP000236910">
    <property type="component" value="Unassembled WGS sequence"/>
</dbReference>